<dbReference type="STRING" id="1565605.PG1C_13730"/>
<accession>A0A0C5J2C7</accession>
<name>A0A0C5J2C7_9PROT</name>
<dbReference type="GO" id="GO:0016627">
    <property type="term" value="F:oxidoreductase activity, acting on the CH-CH group of donors"/>
    <property type="evidence" value="ECO:0007669"/>
    <property type="project" value="InterPro"/>
</dbReference>
<organism evidence="1 2">
    <name type="scientific">Rugosibacter aromaticivorans</name>
    <dbReference type="NCBI Taxonomy" id="1565605"/>
    <lineage>
        <taxon>Bacteria</taxon>
        <taxon>Pseudomonadati</taxon>
        <taxon>Pseudomonadota</taxon>
        <taxon>Betaproteobacteria</taxon>
        <taxon>Nitrosomonadales</taxon>
        <taxon>Sterolibacteriaceae</taxon>
        <taxon>Rugosibacter</taxon>
    </lineage>
</organism>
<dbReference type="SUPFAM" id="SSF56645">
    <property type="entry name" value="Acyl-CoA dehydrogenase NM domain-like"/>
    <property type="match status" value="1"/>
</dbReference>
<gene>
    <name evidence="1" type="ORF">PG1C_13730</name>
</gene>
<dbReference type="AlphaFoldDB" id="A0A0C5J2C7"/>
<dbReference type="RefSeq" id="WP_202635322.1">
    <property type="nucleotide sequence ID" value="NZ_CP010554.1"/>
</dbReference>
<dbReference type="InterPro" id="IPR009100">
    <property type="entry name" value="AcylCoA_DH/oxidase_NM_dom_sf"/>
</dbReference>
<dbReference type="HOGENOM" id="CLU_2438740_0_0_4"/>
<dbReference type="EMBL" id="CP010554">
    <property type="protein sequence ID" value="AJP49202.1"/>
    <property type="molecule type" value="Genomic_DNA"/>
</dbReference>
<proteinExistence type="predicted"/>
<dbReference type="Proteomes" id="UP000061603">
    <property type="component" value="Chromosome"/>
</dbReference>
<dbReference type="SUPFAM" id="SSF89796">
    <property type="entry name" value="CoA-transferase family III (CaiB/BaiF)"/>
    <property type="match status" value="1"/>
</dbReference>
<dbReference type="InterPro" id="IPR023606">
    <property type="entry name" value="CoA-Trfase_III_dom_1_sf"/>
</dbReference>
<keyword evidence="2" id="KW-1185">Reference proteome</keyword>
<protein>
    <submittedName>
        <fullName evidence="1">Uncharacterized protein</fullName>
    </submittedName>
</protein>
<reference evidence="1 2" key="1">
    <citation type="journal article" date="2015" name="Genome Announc.">
        <title>Complete Genome Sequence of a Novel Bacterium within the Family Rhodocyclaceae That Degrades Polycyclic Aromatic Hydrocarbons.</title>
        <authorList>
            <person name="Singleton D.R."/>
            <person name="Dickey A.N."/>
            <person name="Scholl E.H."/>
            <person name="Wright F.A."/>
            <person name="Aitken M.D."/>
        </authorList>
    </citation>
    <scope>NUCLEOTIDE SEQUENCE [LARGE SCALE GENOMIC DNA]</scope>
    <source>
        <strain evidence="2">PG1-Ca6</strain>
    </source>
</reference>
<dbReference type="Gene3D" id="3.40.50.10540">
    <property type="entry name" value="Crotonobetainyl-coa:carnitine coa-transferase, domain 1"/>
    <property type="match status" value="1"/>
</dbReference>
<evidence type="ECO:0000313" key="2">
    <source>
        <dbReference type="Proteomes" id="UP000061603"/>
    </source>
</evidence>
<dbReference type="InterPro" id="IPR003673">
    <property type="entry name" value="CoA-Trfase_fam_III"/>
</dbReference>
<sequence length="90" mass="10173">MDFGLGDEQTMLCDNVCRFMRERVAPLVAAHEKRETFAWKLLPGPYATQLFTDLGAAVIKVERPLVWVMVAALYRPACLCQAIAENRVFV</sequence>
<dbReference type="KEGG" id="rbu:PG1C_13730"/>
<dbReference type="Pfam" id="PF02515">
    <property type="entry name" value="CoA_transf_3"/>
    <property type="match status" value="1"/>
</dbReference>
<evidence type="ECO:0000313" key="1">
    <source>
        <dbReference type="EMBL" id="AJP49202.1"/>
    </source>
</evidence>